<reference evidence="5 6" key="1">
    <citation type="submission" date="2013-02" db="EMBL/GenBank/DDBJ databases">
        <authorList>
            <person name="Fiebig A."/>
            <person name="Goeker M."/>
            <person name="Klenk H.-P.P."/>
        </authorList>
    </citation>
    <scope>NUCLEOTIDE SEQUENCE [LARGE SCALE GENOMIC DNA]</scope>
    <source>
        <strain evidence="5 6">DSM 19309</strain>
    </source>
</reference>
<dbReference type="SUPFAM" id="SSF52317">
    <property type="entry name" value="Class I glutamine amidotransferase-like"/>
    <property type="match status" value="1"/>
</dbReference>
<feature type="domain" description="HTH araC/xylS-type" evidence="4">
    <location>
        <begin position="216"/>
        <end position="314"/>
    </location>
</feature>
<dbReference type="InterPro" id="IPR018060">
    <property type="entry name" value="HTH_AraC"/>
</dbReference>
<evidence type="ECO:0000259" key="4">
    <source>
        <dbReference type="PROSITE" id="PS01124"/>
    </source>
</evidence>
<dbReference type="SMART" id="SM00342">
    <property type="entry name" value="HTH_ARAC"/>
    <property type="match status" value="1"/>
</dbReference>
<evidence type="ECO:0000313" key="5">
    <source>
        <dbReference type="EMBL" id="EYD77287.1"/>
    </source>
</evidence>
<dbReference type="GO" id="GO:0043565">
    <property type="term" value="F:sequence-specific DNA binding"/>
    <property type="evidence" value="ECO:0007669"/>
    <property type="project" value="InterPro"/>
</dbReference>
<keyword evidence="6" id="KW-1185">Reference proteome</keyword>
<evidence type="ECO:0000313" key="6">
    <source>
        <dbReference type="Proteomes" id="UP000019666"/>
    </source>
</evidence>
<dbReference type="InterPro" id="IPR002818">
    <property type="entry name" value="DJ-1/PfpI"/>
</dbReference>
<dbReference type="PRINTS" id="PR00032">
    <property type="entry name" value="HTHARAC"/>
</dbReference>
<dbReference type="InterPro" id="IPR009057">
    <property type="entry name" value="Homeodomain-like_sf"/>
</dbReference>
<dbReference type="InterPro" id="IPR018062">
    <property type="entry name" value="HTH_AraC-typ_CS"/>
</dbReference>
<accession>A0A017HS03</accession>
<proteinExistence type="predicted"/>
<name>A0A017HS03_9RHOB</name>
<dbReference type="Gene3D" id="1.10.10.60">
    <property type="entry name" value="Homeodomain-like"/>
    <property type="match status" value="1"/>
</dbReference>
<protein>
    <submittedName>
        <fullName evidence="5">Transcriptional regulator, AraC family</fullName>
    </submittedName>
</protein>
<dbReference type="PANTHER" id="PTHR43130:SF3">
    <property type="entry name" value="HTH-TYPE TRANSCRIPTIONAL REGULATOR RV1931C"/>
    <property type="match status" value="1"/>
</dbReference>
<dbReference type="Proteomes" id="UP000019666">
    <property type="component" value="Unassembled WGS sequence"/>
</dbReference>
<dbReference type="PANTHER" id="PTHR43130">
    <property type="entry name" value="ARAC-FAMILY TRANSCRIPTIONAL REGULATOR"/>
    <property type="match status" value="1"/>
</dbReference>
<dbReference type="InterPro" id="IPR020449">
    <property type="entry name" value="Tscrpt_reg_AraC-type_HTH"/>
</dbReference>
<dbReference type="RefSeq" id="WP_037282549.1">
    <property type="nucleotide sequence ID" value="NZ_KK088605.1"/>
</dbReference>
<evidence type="ECO:0000256" key="2">
    <source>
        <dbReference type="ARBA" id="ARBA00023125"/>
    </source>
</evidence>
<comment type="caution">
    <text evidence="5">The sequence shown here is derived from an EMBL/GenBank/DDBJ whole genome shotgun (WGS) entry which is preliminary data.</text>
</comment>
<dbReference type="PATRIC" id="fig|442562.3.peg.1117"/>
<dbReference type="SUPFAM" id="SSF46689">
    <property type="entry name" value="Homeodomain-like"/>
    <property type="match status" value="2"/>
</dbReference>
<dbReference type="Gene3D" id="3.40.50.880">
    <property type="match status" value="1"/>
</dbReference>
<dbReference type="CDD" id="cd03136">
    <property type="entry name" value="GATase1_AraC_ArgR_like"/>
    <property type="match status" value="1"/>
</dbReference>
<dbReference type="PROSITE" id="PS00041">
    <property type="entry name" value="HTH_ARAC_FAMILY_1"/>
    <property type="match status" value="1"/>
</dbReference>
<dbReference type="Pfam" id="PF01965">
    <property type="entry name" value="DJ-1_PfpI"/>
    <property type="match status" value="1"/>
</dbReference>
<dbReference type="EMBL" id="AOSK01000031">
    <property type="protein sequence ID" value="EYD77287.1"/>
    <property type="molecule type" value="Genomic_DNA"/>
</dbReference>
<evidence type="ECO:0000256" key="3">
    <source>
        <dbReference type="ARBA" id="ARBA00023163"/>
    </source>
</evidence>
<dbReference type="OrthoDB" id="9793400at2"/>
<dbReference type="STRING" id="442562.Rumeso_01127"/>
<gene>
    <name evidence="5" type="ORF">Rumeso_01127</name>
</gene>
<dbReference type="PROSITE" id="PS01124">
    <property type="entry name" value="HTH_ARAC_FAMILY_2"/>
    <property type="match status" value="1"/>
</dbReference>
<dbReference type="InterPro" id="IPR029062">
    <property type="entry name" value="Class_I_gatase-like"/>
</dbReference>
<keyword evidence="1" id="KW-0805">Transcription regulation</keyword>
<dbReference type="GO" id="GO:0003700">
    <property type="term" value="F:DNA-binding transcription factor activity"/>
    <property type="evidence" value="ECO:0007669"/>
    <property type="project" value="InterPro"/>
</dbReference>
<keyword evidence="2" id="KW-0238">DNA-binding</keyword>
<dbReference type="Pfam" id="PF12833">
    <property type="entry name" value="HTH_18"/>
    <property type="match status" value="1"/>
</dbReference>
<dbReference type="AlphaFoldDB" id="A0A017HS03"/>
<dbReference type="InterPro" id="IPR052158">
    <property type="entry name" value="INH-QAR"/>
</dbReference>
<evidence type="ECO:0000256" key="1">
    <source>
        <dbReference type="ARBA" id="ARBA00023015"/>
    </source>
</evidence>
<organism evidence="5 6">
    <name type="scientific">Rubellimicrobium mesophilum DSM 19309</name>
    <dbReference type="NCBI Taxonomy" id="442562"/>
    <lineage>
        <taxon>Bacteria</taxon>
        <taxon>Pseudomonadati</taxon>
        <taxon>Pseudomonadota</taxon>
        <taxon>Alphaproteobacteria</taxon>
        <taxon>Rhodobacterales</taxon>
        <taxon>Roseobacteraceae</taxon>
        <taxon>Rubellimicrobium</taxon>
    </lineage>
</organism>
<sequence>MTESRTFVFLLVEDFTHLAFSCAIEPLRIANFVAGRELYRWSLAAEGGRDARSSNGLLTRVDRGLDPLDRDERLFVVSGLNVERRVTPEILAYLRRERVRGRGIGAICSGAYVLAEAGFLAGVEAAIHWAYHDLMAERFPEVILRPNVFVAGPRFDTASGGTAAADLMLHLIGRDHGEDLATEVADQMVYNAVREGSARQRVSVQARFGTRNATLVQAIRMFEENLEAPPRPSEVAAGLGISARQLERLFDRHLGTSPKRYAMELRLNRARNLIVQTEQSVAEIAMASGFTSTSHFSRVFRAKYGISPGAQRARLT</sequence>
<dbReference type="HOGENOM" id="CLU_000445_59_0_5"/>
<keyword evidence="3" id="KW-0804">Transcription</keyword>